<name>A0ABY7GJZ5_9GAMM</name>
<organism evidence="1 2">
    <name type="scientific">Methylomonas rapida</name>
    <dbReference type="NCBI Taxonomy" id="2963939"/>
    <lineage>
        <taxon>Bacteria</taxon>
        <taxon>Pseudomonadati</taxon>
        <taxon>Pseudomonadota</taxon>
        <taxon>Gammaproteobacteria</taxon>
        <taxon>Methylococcales</taxon>
        <taxon>Methylococcaceae</taxon>
        <taxon>Methylomonas</taxon>
    </lineage>
</organism>
<evidence type="ECO:0008006" key="3">
    <source>
        <dbReference type="Google" id="ProtNLM"/>
    </source>
</evidence>
<dbReference type="Proteomes" id="UP001162780">
    <property type="component" value="Chromosome"/>
</dbReference>
<dbReference type="EMBL" id="CP113517">
    <property type="protein sequence ID" value="WAR44913.1"/>
    <property type="molecule type" value="Genomic_DNA"/>
</dbReference>
<reference evidence="1" key="1">
    <citation type="submission" date="2022-11" db="EMBL/GenBank/DDBJ databases">
        <title>Methylomonas rapida sp. nov., Carotenoid-Producing Obligate Methanotrophs with High Growth Characteristics and Biotechnological Potential.</title>
        <authorList>
            <person name="Tikhonova E.N."/>
            <person name="Suleimanov R.Z."/>
            <person name="Miroshnikov K."/>
            <person name="Oshkin I.Y."/>
            <person name="Belova S.E."/>
            <person name="Danilova O.V."/>
            <person name="Ashikhmin A."/>
            <person name="Konopkin A."/>
            <person name="But S.Y."/>
            <person name="Khmelenina V.N."/>
            <person name="Kuznetsov N."/>
            <person name="Pimenov N.V."/>
            <person name="Dedysh S.N."/>
        </authorList>
    </citation>
    <scope>NUCLEOTIDE SEQUENCE</scope>
    <source>
        <strain evidence="1">MP1</strain>
    </source>
</reference>
<dbReference type="RefSeq" id="WP_255189880.1">
    <property type="nucleotide sequence ID" value="NZ_CP113517.1"/>
</dbReference>
<evidence type="ECO:0000313" key="2">
    <source>
        <dbReference type="Proteomes" id="UP001162780"/>
    </source>
</evidence>
<dbReference type="InterPro" id="IPR055654">
    <property type="entry name" value="DUF7230"/>
</dbReference>
<evidence type="ECO:0000313" key="1">
    <source>
        <dbReference type="EMBL" id="WAR44913.1"/>
    </source>
</evidence>
<protein>
    <recommendedName>
        <fullName evidence="3">Transposase</fullName>
    </recommendedName>
</protein>
<keyword evidence="2" id="KW-1185">Reference proteome</keyword>
<dbReference type="Pfam" id="PF23876">
    <property type="entry name" value="DUF7230"/>
    <property type="match status" value="1"/>
</dbReference>
<gene>
    <name evidence="1" type="ORF">NM686_021645</name>
</gene>
<sequence>MRKQNKAKGLQDIPIKNPVAKFARQFNKAQVFTDKHKYQRKAKHTGLEPFAIVSWEVIANGFAA</sequence>
<proteinExistence type="predicted"/>
<accession>A0ABY7GJZ5</accession>